<evidence type="ECO:0000313" key="3">
    <source>
        <dbReference type="Proteomes" id="UP001150538"/>
    </source>
</evidence>
<protein>
    <submittedName>
        <fullName evidence="2">Uncharacterized protein</fullName>
    </submittedName>
</protein>
<feature type="chain" id="PRO_5040802441" evidence="1">
    <location>
        <begin position="25"/>
        <end position="115"/>
    </location>
</feature>
<keyword evidence="3" id="KW-1185">Reference proteome</keyword>
<organism evidence="2 3">
    <name type="scientific">Mycoemilia scoparia</name>
    <dbReference type="NCBI Taxonomy" id="417184"/>
    <lineage>
        <taxon>Eukaryota</taxon>
        <taxon>Fungi</taxon>
        <taxon>Fungi incertae sedis</taxon>
        <taxon>Zoopagomycota</taxon>
        <taxon>Kickxellomycotina</taxon>
        <taxon>Kickxellomycetes</taxon>
        <taxon>Kickxellales</taxon>
        <taxon>Kickxellaceae</taxon>
        <taxon>Mycoemilia</taxon>
    </lineage>
</organism>
<dbReference type="EMBL" id="JANBPU010000390">
    <property type="protein sequence ID" value="KAJ1911971.1"/>
    <property type="molecule type" value="Genomic_DNA"/>
</dbReference>
<gene>
    <name evidence="2" type="ORF">H4219_005769</name>
</gene>
<keyword evidence="1" id="KW-0732">Signal</keyword>
<evidence type="ECO:0000313" key="2">
    <source>
        <dbReference type="EMBL" id="KAJ1911971.1"/>
    </source>
</evidence>
<evidence type="ECO:0000256" key="1">
    <source>
        <dbReference type="SAM" id="SignalP"/>
    </source>
</evidence>
<dbReference type="Proteomes" id="UP001150538">
    <property type="component" value="Unassembled WGS sequence"/>
</dbReference>
<name>A0A9W8DNL7_9FUNG</name>
<dbReference type="AlphaFoldDB" id="A0A9W8DNL7"/>
<accession>A0A9W8DNL7</accession>
<sequence length="115" mass="11810">MQFFSVPSLVAVAALLAGCTTVSAGAVPPPTKCPPTVPGGKPNCNVPAGGYAGGTQQYIVPIQPGWDMKAKLPGSCSFRCKPCPPGQVCALVCNYELICSVNDICKALDIVSKKV</sequence>
<reference evidence="2" key="1">
    <citation type="submission" date="2022-07" db="EMBL/GenBank/DDBJ databases">
        <title>Phylogenomic reconstructions and comparative analyses of Kickxellomycotina fungi.</title>
        <authorList>
            <person name="Reynolds N.K."/>
            <person name="Stajich J.E."/>
            <person name="Barry K."/>
            <person name="Grigoriev I.V."/>
            <person name="Crous P."/>
            <person name="Smith M.E."/>
        </authorList>
    </citation>
    <scope>NUCLEOTIDE SEQUENCE</scope>
    <source>
        <strain evidence="2">NBRC 100468</strain>
    </source>
</reference>
<comment type="caution">
    <text evidence="2">The sequence shown here is derived from an EMBL/GenBank/DDBJ whole genome shotgun (WGS) entry which is preliminary data.</text>
</comment>
<feature type="signal peptide" evidence="1">
    <location>
        <begin position="1"/>
        <end position="24"/>
    </location>
</feature>
<proteinExistence type="predicted"/>
<dbReference type="OrthoDB" id="10605927at2759"/>